<name>A0AAU8ACS2_9FIRM</name>
<evidence type="ECO:0000256" key="6">
    <source>
        <dbReference type="ARBA" id="ARBA00022692"/>
    </source>
</evidence>
<dbReference type="GO" id="GO:0015297">
    <property type="term" value="F:antiporter activity"/>
    <property type="evidence" value="ECO:0007669"/>
    <property type="project" value="InterPro"/>
</dbReference>
<keyword evidence="4" id="KW-0813">Transport</keyword>
<keyword evidence="6 11" id="KW-0812">Transmembrane</keyword>
<evidence type="ECO:0000256" key="1">
    <source>
        <dbReference type="ARBA" id="ARBA00004651"/>
    </source>
</evidence>
<dbReference type="InterPro" id="IPR002528">
    <property type="entry name" value="MATE_fam"/>
</dbReference>
<dbReference type="PIRSF" id="PIRSF006603">
    <property type="entry name" value="DinF"/>
    <property type="match status" value="1"/>
</dbReference>
<feature type="transmembrane region" description="Helical" evidence="11">
    <location>
        <begin position="241"/>
        <end position="265"/>
    </location>
</feature>
<dbReference type="PANTHER" id="PTHR43823:SF3">
    <property type="entry name" value="MULTIDRUG EXPORT PROTEIN MEPA"/>
    <property type="match status" value="1"/>
</dbReference>
<accession>A0AAU8ACS2</accession>
<evidence type="ECO:0000313" key="12">
    <source>
        <dbReference type="EMBL" id="XCC63331.1"/>
    </source>
</evidence>
<feature type="transmembrane region" description="Helical" evidence="11">
    <location>
        <begin position="61"/>
        <end position="84"/>
    </location>
</feature>
<dbReference type="PANTHER" id="PTHR43823">
    <property type="entry name" value="SPORULATION PROTEIN YKVU"/>
    <property type="match status" value="1"/>
</dbReference>
<dbReference type="CDD" id="cd13143">
    <property type="entry name" value="MATE_MepA_like"/>
    <property type="match status" value="1"/>
</dbReference>
<organism evidence="12">
    <name type="scientific">Christensenella massiliensis</name>
    <dbReference type="NCBI Taxonomy" id="1805714"/>
    <lineage>
        <taxon>Bacteria</taxon>
        <taxon>Bacillati</taxon>
        <taxon>Bacillota</taxon>
        <taxon>Clostridia</taxon>
        <taxon>Christensenellales</taxon>
        <taxon>Christensenellaceae</taxon>
        <taxon>Christensenella</taxon>
    </lineage>
</organism>
<evidence type="ECO:0000256" key="8">
    <source>
        <dbReference type="ARBA" id="ARBA00023136"/>
    </source>
</evidence>
<dbReference type="Pfam" id="PF01554">
    <property type="entry name" value="MatE"/>
    <property type="match status" value="2"/>
</dbReference>
<feature type="transmembrane region" description="Helical" evidence="11">
    <location>
        <begin position="403"/>
        <end position="424"/>
    </location>
</feature>
<evidence type="ECO:0000256" key="5">
    <source>
        <dbReference type="ARBA" id="ARBA00022475"/>
    </source>
</evidence>
<feature type="transmembrane region" description="Helical" evidence="11">
    <location>
        <begin position="430"/>
        <end position="447"/>
    </location>
</feature>
<evidence type="ECO:0000256" key="11">
    <source>
        <dbReference type="SAM" id="Phobius"/>
    </source>
</evidence>
<feature type="transmembrane region" description="Helical" evidence="11">
    <location>
        <begin position="363"/>
        <end position="382"/>
    </location>
</feature>
<dbReference type="InterPro" id="IPR051327">
    <property type="entry name" value="MATE_MepA_subfamily"/>
</dbReference>
<comment type="similarity">
    <text evidence="2">Belongs to the multi antimicrobial extrusion (MATE) (TC 2.A.66.1) family. MepA subfamily.</text>
</comment>
<protein>
    <recommendedName>
        <fullName evidence="3">Multidrug export protein MepA</fullName>
    </recommendedName>
</protein>
<feature type="transmembrane region" description="Helical" evidence="11">
    <location>
        <begin position="319"/>
        <end position="343"/>
    </location>
</feature>
<reference evidence="12" key="1">
    <citation type="submission" date="2023-02" db="EMBL/GenBank/DDBJ databases">
        <title>Gut commensal Christensenella minuta modulates host metabolism via a new class of secondary bile acids.</title>
        <authorList>
            <person name="Liu C."/>
        </authorList>
    </citation>
    <scope>NUCLEOTIDE SEQUENCE</scope>
    <source>
        <strain evidence="12">CA70</strain>
    </source>
</reference>
<dbReference type="AlphaFoldDB" id="A0AAU8ACS2"/>
<feature type="transmembrane region" description="Helical" evidence="11">
    <location>
        <begin position="142"/>
        <end position="163"/>
    </location>
</feature>
<dbReference type="InterPro" id="IPR048279">
    <property type="entry name" value="MdtK-like"/>
</dbReference>
<keyword evidence="7 11" id="KW-1133">Transmembrane helix</keyword>
<feature type="transmembrane region" description="Helical" evidence="11">
    <location>
        <begin position="21"/>
        <end position="41"/>
    </location>
</feature>
<feature type="transmembrane region" description="Helical" evidence="11">
    <location>
        <begin position="175"/>
        <end position="194"/>
    </location>
</feature>
<feature type="transmembrane region" description="Helical" evidence="11">
    <location>
        <begin position="277"/>
        <end position="298"/>
    </location>
</feature>
<sequence>MEQTVDKRAEMMGTAKVPSAIVRLAVPAIVSMVVMAVYNMADTYFVSLSPEGYLGTAAVSVYMPIMLLTQALSVLFAAGGGAYLSRLLGAEEKEKAGRTATATILLAFLSGVLVAVVGSIFAEPVLLALGASGDTIGLALDYALILLLASPVQLTNMAFNNLLRAEGSAVQSMTGMVIGAVLNIILDPVFIFTFDMGVMGAAAATALSQGIAFVLLASNYWRKKTVARFRLKGFRFEKEIVAYIVRIGSSTFLTQLLAAVGFAVINICAKPYGDAAIAAFGIVNRIQFLGFALMFGFTQGYQPVAGYNFGAHRFGRLKTAMKFGIAVSLVIGALVTLACYLFAPQMLRLFTTDAYVMEIGVPALRWFTSGFTITAFTLVMLMTHQALGKAGGALILSVSRQGVCLIPTVMVLANVLGLLGIMLSPLVSDVISGGIAVVLAMRIFRFIREEKEKYAAAPTGEDAQGSGKEGSCRKK</sequence>
<dbReference type="GO" id="GO:0005886">
    <property type="term" value="C:plasma membrane"/>
    <property type="evidence" value="ECO:0007669"/>
    <property type="project" value="UniProtKB-SubCell"/>
</dbReference>
<keyword evidence="9" id="KW-0046">Antibiotic resistance</keyword>
<dbReference type="EMBL" id="CP117826">
    <property type="protein sequence ID" value="XCC63331.1"/>
    <property type="molecule type" value="Genomic_DNA"/>
</dbReference>
<comment type="subcellular location">
    <subcellularLocation>
        <location evidence="1">Cell membrane</location>
        <topology evidence="1">Multi-pass membrane protein</topology>
    </subcellularLocation>
</comment>
<evidence type="ECO:0000256" key="9">
    <source>
        <dbReference type="ARBA" id="ARBA00023251"/>
    </source>
</evidence>
<dbReference type="GO" id="GO:0046677">
    <property type="term" value="P:response to antibiotic"/>
    <property type="evidence" value="ECO:0007669"/>
    <property type="project" value="UniProtKB-KW"/>
</dbReference>
<dbReference type="RefSeq" id="WP_079546802.1">
    <property type="nucleotide sequence ID" value="NZ_CP117826.1"/>
</dbReference>
<evidence type="ECO:0000256" key="4">
    <source>
        <dbReference type="ARBA" id="ARBA00022448"/>
    </source>
</evidence>
<dbReference type="GO" id="GO:0042910">
    <property type="term" value="F:xenobiotic transmembrane transporter activity"/>
    <property type="evidence" value="ECO:0007669"/>
    <property type="project" value="InterPro"/>
</dbReference>
<feature type="region of interest" description="Disordered" evidence="10">
    <location>
        <begin position="455"/>
        <end position="475"/>
    </location>
</feature>
<keyword evidence="5" id="KW-1003">Cell membrane</keyword>
<evidence type="ECO:0000256" key="3">
    <source>
        <dbReference type="ARBA" id="ARBA00022106"/>
    </source>
</evidence>
<dbReference type="NCBIfam" id="TIGR00797">
    <property type="entry name" value="matE"/>
    <property type="match status" value="1"/>
</dbReference>
<keyword evidence="8 11" id="KW-0472">Membrane</keyword>
<proteinExistence type="inferred from homology"/>
<evidence type="ECO:0000256" key="2">
    <source>
        <dbReference type="ARBA" id="ARBA00008417"/>
    </source>
</evidence>
<dbReference type="InterPro" id="IPR045070">
    <property type="entry name" value="MATE_MepA-like"/>
</dbReference>
<gene>
    <name evidence="12" type="ORF">PUP29_05300</name>
</gene>
<feature type="transmembrane region" description="Helical" evidence="11">
    <location>
        <begin position="200"/>
        <end position="221"/>
    </location>
</feature>
<evidence type="ECO:0000256" key="7">
    <source>
        <dbReference type="ARBA" id="ARBA00022989"/>
    </source>
</evidence>
<evidence type="ECO:0000256" key="10">
    <source>
        <dbReference type="SAM" id="MobiDB-lite"/>
    </source>
</evidence>
<feature type="transmembrane region" description="Helical" evidence="11">
    <location>
        <begin position="104"/>
        <end position="122"/>
    </location>
</feature>